<dbReference type="Pfam" id="PF14030">
    <property type="entry name" value="DUF4245"/>
    <property type="match status" value="1"/>
</dbReference>
<gene>
    <name evidence="1" type="ORF">FM101_13495</name>
</gene>
<keyword evidence="2" id="KW-1185">Reference proteome</keyword>
<proteinExistence type="predicted"/>
<accession>A0A1R4GU07</accession>
<dbReference type="EMBL" id="FUHW01000044">
    <property type="protein sequence ID" value="SJM71553.1"/>
    <property type="molecule type" value="Genomic_DNA"/>
</dbReference>
<dbReference type="AlphaFoldDB" id="A0A1R4GU07"/>
<evidence type="ECO:0008006" key="3">
    <source>
        <dbReference type="Google" id="ProtNLM"/>
    </source>
</evidence>
<protein>
    <recommendedName>
        <fullName evidence="3">DUF4245 domain-containing protein</fullName>
    </recommendedName>
</protein>
<organism evidence="1 2">
    <name type="scientific">Arthrobacter rhombi</name>
    <dbReference type="NCBI Taxonomy" id="71253"/>
    <lineage>
        <taxon>Bacteria</taxon>
        <taxon>Bacillati</taxon>
        <taxon>Actinomycetota</taxon>
        <taxon>Actinomycetes</taxon>
        <taxon>Micrococcales</taxon>
        <taxon>Micrococcaceae</taxon>
        <taxon>Arthrobacter</taxon>
    </lineage>
</organism>
<dbReference type="InterPro" id="IPR025339">
    <property type="entry name" value="DUF4245"/>
</dbReference>
<sequence>MTPSQSKRANQSLKGMIISVLLTVAVAVPVIALNPPSNDDKFKPDVNVSAVASQADQAADFTPVAPAVPADWYPNFARWNSGSADKIDYWEVGYVTGDEGFVWIRQTADATPGWIAKMSEDATESGTVKVDGTTWESYTREANVSWVRKTKESTLMLSSDSGDEVLQKAARSVMKDQSNSTQ</sequence>
<name>A0A1R4GU07_9MICC</name>
<evidence type="ECO:0000313" key="2">
    <source>
        <dbReference type="Proteomes" id="UP000195913"/>
    </source>
</evidence>
<evidence type="ECO:0000313" key="1">
    <source>
        <dbReference type="EMBL" id="SJM71553.1"/>
    </source>
</evidence>
<reference evidence="1 2" key="1">
    <citation type="submission" date="2017-02" db="EMBL/GenBank/DDBJ databases">
        <authorList>
            <person name="Peterson S.W."/>
        </authorList>
    </citation>
    <scope>NUCLEOTIDE SEQUENCE [LARGE SCALE GENOMIC DNA]</scope>
    <source>
        <strain evidence="1 2">B Ar 00.02</strain>
    </source>
</reference>
<dbReference type="Proteomes" id="UP000195913">
    <property type="component" value="Unassembled WGS sequence"/>
</dbReference>